<keyword evidence="2" id="KW-1185">Reference proteome</keyword>
<reference evidence="1 2" key="1">
    <citation type="journal article" date="2018" name="Mol. Biol. Evol.">
        <title>Analysis of the draft genome of the red seaweed Gracilariopsis chorda provides insights into genome size evolution in Rhodophyta.</title>
        <authorList>
            <person name="Lee J."/>
            <person name="Yang E.C."/>
            <person name="Graf L."/>
            <person name="Yang J.H."/>
            <person name="Qiu H."/>
            <person name="Zel Zion U."/>
            <person name="Chan C.X."/>
            <person name="Stephens T.G."/>
            <person name="Weber A.P.M."/>
            <person name="Boo G.H."/>
            <person name="Boo S.M."/>
            <person name="Kim K.M."/>
            <person name="Shin Y."/>
            <person name="Jung M."/>
            <person name="Lee S.J."/>
            <person name="Yim H.S."/>
            <person name="Lee J.H."/>
            <person name="Bhattacharya D."/>
            <person name="Yoon H.S."/>
        </authorList>
    </citation>
    <scope>NUCLEOTIDE SEQUENCE [LARGE SCALE GENOMIC DNA]</scope>
    <source>
        <strain evidence="1 2">SKKU-2015</strain>
        <tissue evidence="1">Whole body</tissue>
    </source>
</reference>
<gene>
    <name evidence="1" type="ORF">BWQ96_00048</name>
</gene>
<comment type="caution">
    <text evidence="1">The sequence shown here is derived from an EMBL/GenBank/DDBJ whole genome shotgun (WGS) entry which is preliminary data.</text>
</comment>
<protein>
    <submittedName>
        <fullName evidence="1">Uncharacterized protein</fullName>
    </submittedName>
</protein>
<organism evidence="1 2">
    <name type="scientific">Gracilariopsis chorda</name>
    <dbReference type="NCBI Taxonomy" id="448386"/>
    <lineage>
        <taxon>Eukaryota</taxon>
        <taxon>Rhodophyta</taxon>
        <taxon>Florideophyceae</taxon>
        <taxon>Rhodymeniophycidae</taxon>
        <taxon>Gracilariales</taxon>
        <taxon>Gracilariaceae</taxon>
        <taxon>Gracilariopsis</taxon>
    </lineage>
</organism>
<dbReference type="Proteomes" id="UP000247409">
    <property type="component" value="Unassembled WGS sequence"/>
</dbReference>
<evidence type="ECO:0000313" key="1">
    <source>
        <dbReference type="EMBL" id="PXF49888.1"/>
    </source>
</evidence>
<dbReference type="AlphaFoldDB" id="A0A2V3J636"/>
<accession>A0A2V3J636</accession>
<evidence type="ECO:0000313" key="2">
    <source>
        <dbReference type="Proteomes" id="UP000247409"/>
    </source>
</evidence>
<dbReference type="EMBL" id="NBIV01000001">
    <property type="protein sequence ID" value="PXF49888.1"/>
    <property type="molecule type" value="Genomic_DNA"/>
</dbReference>
<name>A0A2V3J636_9FLOR</name>
<sequence length="198" mass="22588">MEELIHGVCRLFLMRTECEILVQQSSLKENAFAEYVTKLLIFEVVSGQLFTTLKDFVWISRMQLSQIVIEPTLSPIVQFIEAYKITGLLVNESHLYHFSRPGWFRNATGWIQNVAAKQKLNIGSIEQVSSKAEGCVLRGVNTNGTVVYFKHIGPLADNDEIQASLLLSETMPQYFMRPIDINIEKNWILMHNQGKSLP</sequence>
<proteinExistence type="predicted"/>